<dbReference type="KEGG" id="pbk:Back11_50210"/>
<protein>
    <submittedName>
        <fullName evidence="1">N-acetyltransferase</fullName>
    </submittedName>
</protein>
<sequence length="91" mass="10476">MSEPIKQGNAFVIEENGEMVAEITFVPQGEDTLVIDHTYVSEAMRGQKLAETLVKQVVDYARQTNKKIIPACSYAEAQFRRKKEYHDVWKQ</sequence>
<dbReference type="Proteomes" id="UP000275368">
    <property type="component" value="Chromosome"/>
</dbReference>
<proteinExistence type="predicted"/>
<dbReference type="CDD" id="cd04301">
    <property type="entry name" value="NAT_SF"/>
    <property type="match status" value="1"/>
</dbReference>
<dbReference type="PROSITE" id="PS51186">
    <property type="entry name" value="GNAT"/>
    <property type="match status" value="1"/>
</dbReference>
<organism evidence="1 2">
    <name type="scientific">Paenibacillus baekrokdamisoli</name>
    <dbReference type="NCBI Taxonomy" id="1712516"/>
    <lineage>
        <taxon>Bacteria</taxon>
        <taxon>Bacillati</taxon>
        <taxon>Bacillota</taxon>
        <taxon>Bacilli</taxon>
        <taxon>Bacillales</taxon>
        <taxon>Paenibacillaceae</taxon>
        <taxon>Paenibacillus</taxon>
    </lineage>
</organism>
<dbReference type="RefSeq" id="WP_125663364.1">
    <property type="nucleotide sequence ID" value="NZ_AP019308.1"/>
</dbReference>
<keyword evidence="1" id="KW-0808">Transferase</keyword>
<dbReference type="PROSITE" id="PS51729">
    <property type="entry name" value="GNAT_YJDJ"/>
    <property type="match status" value="1"/>
</dbReference>
<dbReference type="Gene3D" id="3.40.630.30">
    <property type="match status" value="1"/>
</dbReference>
<dbReference type="GO" id="GO:0016747">
    <property type="term" value="F:acyltransferase activity, transferring groups other than amino-acyl groups"/>
    <property type="evidence" value="ECO:0007669"/>
    <property type="project" value="InterPro"/>
</dbReference>
<dbReference type="OrthoDB" id="9793389at2"/>
<reference evidence="1 2" key="1">
    <citation type="submission" date="2018-11" db="EMBL/GenBank/DDBJ databases">
        <title>Complete genome sequence of Paenibacillus baekrokdamisoli strain KCTC 33723.</title>
        <authorList>
            <person name="Kang S.W."/>
            <person name="Lee K.C."/>
            <person name="Kim K.K."/>
            <person name="Kim J.S."/>
            <person name="Kim D.S."/>
            <person name="Ko S.H."/>
            <person name="Yang S.H."/>
            <person name="Lee J.S."/>
        </authorList>
    </citation>
    <scope>NUCLEOTIDE SEQUENCE [LARGE SCALE GENOMIC DNA]</scope>
    <source>
        <strain evidence="1 2">KCTC 33723</strain>
    </source>
</reference>
<dbReference type="AlphaFoldDB" id="A0A3G9IYQ4"/>
<dbReference type="InterPro" id="IPR031165">
    <property type="entry name" value="GNAT_YJDJ"/>
</dbReference>
<dbReference type="InterPro" id="IPR016181">
    <property type="entry name" value="Acyl_CoA_acyltransferase"/>
</dbReference>
<dbReference type="InterPro" id="IPR000182">
    <property type="entry name" value="GNAT_dom"/>
</dbReference>
<accession>A0A3G9IYQ4</accession>
<evidence type="ECO:0000313" key="2">
    <source>
        <dbReference type="Proteomes" id="UP000275368"/>
    </source>
</evidence>
<gene>
    <name evidence="1" type="ORF">Back11_50210</name>
</gene>
<keyword evidence="2" id="KW-1185">Reference proteome</keyword>
<dbReference type="Pfam" id="PF14542">
    <property type="entry name" value="Acetyltransf_CG"/>
    <property type="match status" value="1"/>
</dbReference>
<dbReference type="PANTHER" id="PTHR31435:SF10">
    <property type="entry name" value="BSR4717 PROTEIN"/>
    <property type="match status" value="1"/>
</dbReference>
<evidence type="ECO:0000313" key="1">
    <source>
        <dbReference type="EMBL" id="BBH23676.1"/>
    </source>
</evidence>
<dbReference type="SUPFAM" id="SSF55729">
    <property type="entry name" value="Acyl-CoA N-acyltransferases (Nat)"/>
    <property type="match status" value="1"/>
</dbReference>
<name>A0A3G9IYQ4_9BACL</name>
<dbReference type="InterPro" id="IPR045057">
    <property type="entry name" value="Gcn5-rel_NAT"/>
</dbReference>
<dbReference type="EMBL" id="AP019308">
    <property type="protein sequence ID" value="BBH23676.1"/>
    <property type="molecule type" value="Genomic_DNA"/>
</dbReference>
<dbReference type="PANTHER" id="PTHR31435">
    <property type="entry name" value="PROTEIN NATD1"/>
    <property type="match status" value="1"/>
</dbReference>